<comment type="caution">
    <text evidence="1">The sequence shown here is derived from an EMBL/GenBank/DDBJ whole genome shotgun (WGS) entry which is preliminary data.</text>
</comment>
<reference evidence="1" key="1">
    <citation type="submission" date="2019-10" db="EMBL/GenBank/DDBJ databases">
        <authorList>
            <consortium name="DOE Joint Genome Institute"/>
            <person name="Kuo A."/>
            <person name="Miyauchi S."/>
            <person name="Kiss E."/>
            <person name="Drula E."/>
            <person name="Kohler A."/>
            <person name="Sanchez-Garcia M."/>
            <person name="Andreopoulos B."/>
            <person name="Barry K.W."/>
            <person name="Bonito G."/>
            <person name="Buee M."/>
            <person name="Carver A."/>
            <person name="Chen C."/>
            <person name="Cichocki N."/>
            <person name="Clum A."/>
            <person name="Culley D."/>
            <person name="Crous P.W."/>
            <person name="Fauchery L."/>
            <person name="Girlanda M."/>
            <person name="Hayes R."/>
            <person name="Keri Z."/>
            <person name="Labutti K."/>
            <person name="Lipzen A."/>
            <person name="Lombard V."/>
            <person name="Magnuson J."/>
            <person name="Maillard F."/>
            <person name="Morin E."/>
            <person name="Murat C."/>
            <person name="Nolan M."/>
            <person name="Ohm R."/>
            <person name="Pangilinan J."/>
            <person name="Pereira M."/>
            <person name="Perotto S."/>
            <person name="Peter M."/>
            <person name="Riley R."/>
            <person name="Sitrit Y."/>
            <person name="Stielow B."/>
            <person name="Szollosi G."/>
            <person name="Zifcakova L."/>
            <person name="Stursova M."/>
            <person name="Spatafora J.W."/>
            <person name="Tedersoo L."/>
            <person name="Vaario L.-M."/>
            <person name="Yamada A."/>
            <person name="Yan M."/>
            <person name="Wang P."/>
            <person name="Xu J."/>
            <person name="Bruns T."/>
            <person name="Baldrian P."/>
            <person name="Vilgalys R."/>
            <person name="Henrissat B."/>
            <person name="Grigoriev I.V."/>
            <person name="Hibbett D."/>
            <person name="Nagy L.G."/>
            <person name="Martin F.M."/>
        </authorList>
    </citation>
    <scope>NUCLEOTIDE SEQUENCE</scope>
    <source>
        <strain evidence="1">P2</strain>
    </source>
</reference>
<evidence type="ECO:0000313" key="2">
    <source>
        <dbReference type="Proteomes" id="UP000886501"/>
    </source>
</evidence>
<protein>
    <submittedName>
        <fullName evidence="1">Uncharacterized protein</fullName>
    </submittedName>
</protein>
<name>A0ACB6Z9S1_THEGA</name>
<reference evidence="1" key="2">
    <citation type="journal article" date="2020" name="Nat. Commun.">
        <title>Large-scale genome sequencing of mycorrhizal fungi provides insights into the early evolution of symbiotic traits.</title>
        <authorList>
            <person name="Miyauchi S."/>
            <person name="Kiss E."/>
            <person name="Kuo A."/>
            <person name="Drula E."/>
            <person name="Kohler A."/>
            <person name="Sanchez-Garcia M."/>
            <person name="Morin E."/>
            <person name="Andreopoulos B."/>
            <person name="Barry K.W."/>
            <person name="Bonito G."/>
            <person name="Buee M."/>
            <person name="Carver A."/>
            <person name="Chen C."/>
            <person name="Cichocki N."/>
            <person name="Clum A."/>
            <person name="Culley D."/>
            <person name="Crous P.W."/>
            <person name="Fauchery L."/>
            <person name="Girlanda M."/>
            <person name="Hayes R.D."/>
            <person name="Keri Z."/>
            <person name="LaButti K."/>
            <person name="Lipzen A."/>
            <person name="Lombard V."/>
            <person name="Magnuson J."/>
            <person name="Maillard F."/>
            <person name="Murat C."/>
            <person name="Nolan M."/>
            <person name="Ohm R.A."/>
            <person name="Pangilinan J."/>
            <person name="Pereira M.F."/>
            <person name="Perotto S."/>
            <person name="Peter M."/>
            <person name="Pfister S."/>
            <person name="Riley R."/>
            <person name="Sitrit Y."/>
            <person name="Stielow J.B."/>
            <person name="Szollosi G."/>
            <person name="Zifcakova L."/>
            <person name="Stursova M."/>
            <person name="Spatafora J.W."/>
            <person name="Tedersoo L."/>
            <person name="Vaario L.M."/>
            <person name="Yamada A."/>
            <person name="Yan M."/>
            <person name="Wang P."/>
            <person name="Xu J."/>
            <person name="Bruns T."/>
            <person name="Baldrian P."/>
            <person name="Vilgalys R."/>
            <person name="Dunand C."/>
            <person name="Henrissat B."/>
            <person name="Grigoriev I.V."/>
            <person name="Hibbett D."/>
            <person name="Nagy L.G."/>
            <person name="Martin F.M."/>
        </authorList>
    </citation>
    <scope>NUCLEOTIDE SEQUENCE</scope>
    <source>
        <strain evidence="1">P2</strain>
    </source>
</reference>
<keyword evidence="2" id="KW-1185">Reference proteome</keyword>
<evidence type="ECO:0000313" key="1">
    <source>
        <dbReference type="EMBL" id="KAF9646259.1"/>
    </source>
</evidence>
<proteinExistence type="predicted"/>
<dbReference type="Proteomes" id="UP000886501">
    <property type="component" value="Unassembled WGS sequence"/>
</dbReference>
<accession>A0ACB6Z9S1</accession>
<dbReference type="EMBL" id="MU118063">
    <property type="protein sequence ID" value="KAF9646259.1"/>
    <property type="molecule type" value="Genomic_DNA"/>
</dbReference>
<gene>
    <name evidence="1" type="ORF">BDM02DRAFT_3262386</name>
</gene>
<sequence>MYELVSGPIMGLPGVLQYAIRTNLGLDSTSPRIYISHVFSYVAPPFTILYHSMASPIRTQFSITHWFGKQFPSNCFQYPDLELYCDRLRTIPPQCPVNYNLNTHLPIHDFLCSTFPSHTPSLVVEAASQCFSDNPPTEILASLVERDIPPRKFIQDLKSKFGQAVLDHRRSIRDPLYDRSFLPLWVLTLWEQLAELNAVRKEWMLA</sequence>
<organism evidence="1 2">
    <name type="scientific">Thelephora ganbajun</name>
    <name type="common">Ganba fungus</name>
    <dbReference type="NCBI Taxonomy" id="370292"/>
    <lineage>
        <taxon>Eukaryota</taxon>
        <taxon>Fungi</taxon>
        <taxon>Dikarya</taxon>
        <taxon>Basidiomycota</taxon>
        <taxon>Agaricomycotina</taxon>
        <taxon>Agaricomycetes</taxon>
        <taxon>Thelephorales</taxon>
        <taxon>Thelephoraceae</taxon>
        <taxon>Thelephora</taxon>
    </lineage>
</organism>